<feature type="compositionally biased region" description="Basic and acidic residues" evidence="5">
    <location>
        <begin position="517"/>
        <end position="536"/>
    </location>
</feature>
<keyword evidence="7" id="KW-1185">Reference proteome</keyword>
<dbReference type="OrthoDB" id="4822at2759"/>
<dbReference type="Gene3D" id="1.10.10.790">
    <property type="entry name" value="Surp module"/>
    <property type="match status" value="1"/>
</dbReference>
<protein>
    <submittedName>
        <fullName evidence="8">SURP and G-patch domain-containing protein 1 isoform X2</fullName>
    </submittedName>
</protein>
<keyword evidence="4" id="KW-0539">Nucleus</keyword>
<feature type="compositionally biased region" description="Pro residues" evidence="5">
    <location>
        <begin position="381"/>
        <end position="391"/>
    </location>
</feature>
<dbReference type="InterPro" id="IPR035967">
    <property type="entry name" value="SWAP/Surp_sf"/>
</dbReference>
<evidence type="ECO:0000313" key="7">
    <source>
        <dbReference type="Proteomes" id="UP000504633"/>
    </source>
</evidence>
<dbReference type="SUPFAM" id="SSF109905">
    <property type="entry name" value="Surp module (SWAP domain)"/>
    <property type="match status" value="1"/>
</dbReference>
<dbReference type="InterPro" id="IPR000467">
    <property type="entry name" value="G_patch_dom"/>
</dbReference>
<proteinExistence type="predicted"/>
<comment type="subcellular location">
    <subcellularLocation>
        <location evidence="1">Nucleus</location>
    </subcellularLocation>
</comment>
<feature type="compositionally biased region" description="Polar residues" evidence="5">
    <location>
        <begin position="626"/>
        <end position="639"/>
    </location>
</feature>
<dbReference type="InterPro" id="IPR000061">
    <property type="entry name" value="Surp"/>
</dbReference>
<sequence>MAQRNHRVDRFAQMSKQEEIIAKKRQEILEKQRTAQLAKAVAAAQTLAAQLKTIESATPTPVEESEDLEQEEEHEPPPQLLSATTALSDDGNALEMDNGDQAGPVARAKCDDGTAKTLNSFTGKTGKITFSLKRQQLPQPSVEQPPPKVKNTFCNDGSFLENFKKILEKHDQPKQPVMVAPITMPSEDNNMGDTHNTENNSSQQSVDLAPSTIATSTAAVIATSMANSMTVAGTGHNHLAFSMPGTATTMPQAVQPPPPPPFAFNPTILAQGPPQMTMPAFFHGHHHLPMQLHPATVAPPPPPPPPQLPLALANLTPIYMQLGPTQMPSEAAMHQLNAIPAPKDFDLNAIPKPQINLEAIQMPNVTQVDQLGLLPEHVTVNPPPPPPPPMQPKEQALQQPQPEQQEQHVHQQQLQQQQMQQPLSPPSQETCIQLPTCIENLIALVAENGEDYEDKIRLHRSELHPALWFLYDKNSEQYRSYRAQLLDYERQRCERERERAEQQLSKAHQQQLQQQKQDQRQQEEHNSNSAADKYDPESAISADFDSDDEYMRGMMDRNRDNIKRRIECRNELSDEERREREEKAAMATGGDLIDLDQDDREAQRQRRKRERKSRWGEKELLPTGSGIPTSFGNQNKPMLSTVTRNDPALLQYARLNYGSAQLSEDQWKQCEEHYKVNLLYQDMMRKRQEIDRLARGGKFKYEYDSDEDIEGGTWEHKLRTAEMEATHLWANALTKQSEGKHHIGDFLPPEELKKFMEQYEAKKNNRQPDLSDYKEYKLKEDNIGFQMLQKLGWKEGQGLGQDGAGIVDPVNKAPQRDGNQGLGVGNVAQPEDCDNEYDAYRKRMMLAYRFRPNPLNNPRRAYY</sequence>
<feature type="compositionally biased region" description="Acidic residues" evidence="5">
    <location>
        <begin position="63"/>
        <end position="74"/>
    </location>
</feature>
<organism evidence="7 8">
    <name type="scientific">Drosophila hydei</name>
    <name type="common">Fruit fly</name>
    <dbReference type="NCBI Taxonomy" id="7224"/>
    <lineage>
        <taxon>Eukaryota</taxon>
        <taxon>Metazoa</taxon>
        <taxon>Ecdysozoa</taxon>
        <taxon>Arthropoda</taxon>
        <taxon>Hexapoda</taxon>
        <taxon>Insecta</taxon>
        <taxon>Pterygota</taxon>
        <taxon>Neoptera</taxon>
        <taxon>Endopterygota</taxon>
        <taxon>Diptera</taxon>
        <taxon>Brachycera</taxon>
        <taxon>Muscomorpha</taxon>
        <taxon>Ephydroidea</taxon>
        <taxon>Drosophilidae</taxon>
        <taxon>Drosophila</taxon>
    </lineage>
</organism>
<feature type="compositionally biased region" description="Low complexity" evidence="5">
    <location>
        <begin position="392"/>
        <end position="428"/>
    </location>
</feature>
<feature type="region of interest" description="Disordered" evidence="5">
    <location>
        <begin position="376"/>
        <end position="428"/>
    </location>
</feature>
<keyword evidence="3" id="KW-0508">mRNA splicing</keyword>
<dbReference type="GO" id="GO:0005654">
    <property type="term" value="C:nucleoplasm"/>
    <property type="evidence" value="ECO:0007669"/>
    <property type="project" value="TreeGrafter"/>
</dbReference>
<evidence type="ECO:0000313" key="8">
    <source>
        <dbReference type="RefSeq" id="XP_023176998.2"/>
    </source>
</evidence>
<feature type="compositionally biased region" description="Basic and acidic residues" evidence="5">
    <location>
        <begin position="572"/>
        <end position="584"/>
    </location>
</feature>
<evidence type="ECO:0000256" key="1">
    <source>
        <dbReference type="ARBA" id="ARBA00004123"/>
    </source>
</evidence>
<evidence type="ECO:0000259" key="6">
    <source>
        <dbReference type="PROSITE" id="PS50174"/>
    </source>
</evidence>
<dbReference type="SMART" id="SM00443">
    <property type="entry name" value="G_patch"/>
    <property type="match status" value="1"/>
</dbReference>
<evidence type="ECO:0000256" key="5">
    <source>
        <dbReference type="SAM" id="MobiDB-lite"/>
    </source>
</evidence>
<dbReference type="AlphaFoldDB" id="A0A6J1M9I9"/>
<dbReference type="GO" id="GO:0006397">
    <property type="term" value="P:mRNA processing"/>
    <property type="evidence" value="ECO:0007669"/>
    <property type="project" value="UniProtKB-KW"/>
</dbReference>
<dbReference type="PANTHER" id="PTHR23340:SF0">
    <property type="entry name" value="SURP AND G-PATCH DOMAIN-CONTAINING PROTEIN 1 ISOFORM X1"/>
    <property type="match status" value="1"/>
</dbReference>
<dbReference type="RefSeq" id="XP_023176998.2">
    <property type="nucleotide sequence ID" value="XM_023321230.2"/>
</dbReference>
<dbReference type="Pfam" id="PF01805">
    <property type="entry name" value="Surp"/>
    <property type="match status" value="1"/>
</dbReference>
<feature type="region of interest" description="Disordered" evidence="5">
    <location>
        <begin position="572"/>
        <end position="639"/>
    </location>
</feature>
<accession>A0A6J1M9I9</accession>
<dbReference type="PANTHER" id="PTHR23340">
    <property type="entry name" value="ARGININE/SERINE RICH SPLICING FACTOR SF4/14"/>
    <property type="match status" value="1"/>
</dbReference>
<reference evidence="8" key="1">
    <citation type="submission" date="2025-08" db="UniProtKB">
        <authorList>
            <consortium name="RefSeq"/>
        </authorList>
    </citation>
    <scope>IDENTIFICATION</scope>
    <source>
        <strain evidence="8">15085-1641.00</strain>
        <tissue evidence="8">Whole body</tissue>
    </source>
</reference>
<dbReference type="Proteomes" id="UP000504633">
    <property type="component" value="Unplaced"/>
</dbReference>
<dbReference type="GO" id="GO:0003723">
    <property type="term" value="F:RNA binding"/>
    <property type="evidence" value="ECO:0007669"/>
    <property type="project" value="InterPro"/>
</dbReference>
<dbReference type="Pfam" id="PF01585">
    <property type="entry name" value="G-patch"/>
    <property type="match status" value="1"/>
</dbReference>
<evidence type="ECO:0000256" key="3">
    <source>
        <dbReference type="ARBA" id="ARBA00023187"/>
    </source>
</evidence>
<dbReference type="InterPro" id="IPR040169">
    <property type="entry name" value="SUGP1/2"/>
</dbReference>
<feature type="domain" description="G-patch" evidence="6">
    <location>
        <begin position="780"/>
        <end position="827"/>
    </location>
</feature>
<dbReference type="PROSITE" id="PS50174">
    <property type="entry name" value="G_PATCH"/>
    <property type="match status" value="1"/>
</dbReference>
<keyword evidence="2" id="KW-0507">mRNA processing</keyword>
<feature type="region of interest" description="Disordered" evidence="5">
    <location>
        <begin position="52"/>
        <end position="84"/>
    </location>
</feature>
<dbReference type="GO" id="GO:0008380">
    <property type="term" value="P:RNA splicing"/>
    <property type="evidence" value="ECO:0007669"/>
    <property type="project" value="UniProtKB-KW"/>
</dbReference>
<name>A0A6J1M9I9_DROHY</name>
<dbReference type="GeneID" id="111603578"/>
<evidence type="ECO:0000256" key="4">
    <source>
        <dbReference type="ARBA" id="ARBA00023242"/>
    </source>
</evidence>
<gene>
    <name evidence="8" type="primary">LOC111603578</name>
</gene>
<evidence type="ECO:0000256" key="2">
    <source>
        <dbReference type="ARBA" id="ARBA00022664"/>
    </source>
</evidence>
<feature type="compositionally biased region" description="Low complexity" evidence="5">
    <location>
        <begin position="502"/>
        <end position="516"/>
    </location>
</feature>
<feature type="region of interest" description="Disordered" evidence="5">
    <location>
        <begin position="497"/>
        <end position="549"/>
    </location>
</feature>